<keyword evidence="5" id="KW-0378">Hydrolase</keyword>
<keyword evidence="3" id="KW-0479">Metal-binding</keyword>
<dbReference type="SUPFAM" id="SSF48537">
    <property type="entry name" value="Phospholipase C/P1 nuclease"/>
    <property type="match status" value="1"/>
</dbReference>
<dbReference type="EMBL" id="ML735242">
    <property type="protein sequence ID" value="KAE8391831.1"/>
    <property type="molecule type" value="Genomic_DNA"/>
</dbReference>
<evidence type="ECO:0000256" key="6">
    <source>
        <dbReference type="ARBA" id="ARBA00023157"/>
    </source>
</evidence>
<reference evidence="9" key="1">
    <citation type="submission" date="2019-04" db="EMBL/GenBank/DDBJ databases">
        <title>Friends and foes A comparative genomics studyof 23 Aspergillus species from section Flavi.</title>
        <authorList>
            <consortium name="DOE Joint Genome Institute"/>
            <person name="Kjaerbolling I."/>
            <person name="Vesth T."/>
            <person name="Frisvad J.C."/>
            <person name="Nybo J.L."/>
            <person name="Theobald S."/>
            <person name="Kildgaard S."/>
            <person name="Isbrandt T."/>
            <person name="Kuo A."/>
            <person name="Sato A."/>
            <person name="Lyhne E.K."/>
            <person name="Kogle M.E."/>
            <person name="Wiebenga A."/>
            <person name="Kun R.S."/>
            <person name="Lubbers R.J."/>
            <person name="Makela M.R."/>
            <person name="Barry K."/>
            <person name="Chovatia M."/>
            <person name="Clum A."/>
            <person name="Daum C."/>
            <person name="Haridas S."/>
            <person name="He G."/>
            <person name="LaButti K."/>
            <person name="Lipzen A."/>
            <person name="Mondo S."/>
            <person name="Riley R."/>
            <person name="Salamov A."/>
            <person name="Simmons B.A."/>
            <person name="Magnuson J.K."/>
            <person name="Henrissat B."/>
            <person name="Mortensen U.H."/>
            <person name="Larsen T.O."/>
            <person name="Devries R.P."/>
            <person name="Grigoriev I.V."/>
            <person name="Machida M."/>
            <person name="Baker S.E."/>
            <person name="Andersen M.R."/>
        </authorList>
    </citation>
    <scope>NUCLEOTIDE SEQUENCE [LARGE SCALE GENOMIC DNA]</scope>
    <source>
        <strain evidence="9">IBT 14317</strain>
    </source>
</reference>
<keyword evidence="6" id="KW-1015">Disulfide bond</keyword>
<dbReference type="PANTHER" id="PTHR33146">
    <property type="entry name" value="ENDONUCLEASE 4"/>
    <property type="match status" value="1"/>
</dbReference>
<dbReference type="Pfam" id="PF02265">
    <property type="entry name" value="S1-P1_nuclease"/>
    <property type="match status" value="1"/>
</dbReference>
<dbReference type="Proteomes" id="UP000326877">
    <property type="component" value="Unassembled WGS sequence"/>
</dbReference>
<evidence type="ECO:0000256" key="5">
    <source>
        <dbReference type="ARBA" id="ARBA00022801"/>
    </source>
</evidence>
<dbReference type="GO" id="GO:0016788">
    <property type="term" value="F:hydrolase activity, acting on ester bonds"/>
    <property type="evidence" value="ECO:0007669"/>
    <property type="project" value="InterPro"/>
</dbReference>
<name>A0A5N7CCE5_PETAA</name>
<accession>A0A5N7CCE5</accession>
<evidence type="ECO:0000313" key="9">
    <source>
        <dbReference type="EMBL" id="KAE8391831.1"/>
    </source>
</evidence>
<comment type="similarity">
    <text evidence="1">Belongs to the nuclease type I family.</text>
</comment>
<evidence type="ECO:0000256" key="8">
    <source>
        <dbReference type="SAM" id="SignalP"/>
    </source>
</evidence>
<keyword evidence="4" id="KW-0255">Endonuclease</keyword>
<dbReference type="Gene3D" id="1.10.575.10">
    <property type="entry name" value="P1 Nuclease"/>
    <property type="match status" value="1"/>
</dbReference>
<protein>
    <submittedName>
        <fullName evidence="9">S1/P1 nuclease</fullName>
    </submittedName>
</protein>
<feature type="chain" id="PRO_5024979342" evidence="8">
    <location>
        <begin position="20"/>
        <end position="297"/>
    </location>
</feature>
<dbReference type="CDD" id="cd11010">
    <property type="entry name" value="S1-P1_nuclease"/>
    <property type="match status" value="1"/>
</dbReference>
<dbReference type="PANTHER" id="PTHR33146:SF26">
    <property type="entry name" value="ENDONUCLEASE 4"/>
    <property type="match status" value="1"/>
</dbReference>
<dbReference type="GO" id="GO:0004519">
    <property type="term" value="F:endonuclease activity"/>
    <property type="evidence" value="ECO:0007669"/>
    <property type="project" value="UniProtKB-KW"/>
</dbReference>
<proteinExistence type="inferred from homology"/>
<feature type="signal peptide" evidence="8">
    <location>
        <begin position="1"/>
        <end position="19"/>
    </location>
</feature>
<dbReference type="GO" id="GO:0006308">
    <property type="term" value="P:DNA catabolic process"/>
    <property type="evidence" value="ECO:0007669"/>
    <property type="project" value="InterPro"/>
</dbReference>
<gene>
    <name evidence="9" type="ORF">BDV23DRAFT_192856</name>
</gene>
<evidence type="ECO:0000256" key="4">
    <source>
        <dbReference type="ARBA" id="ARBA00022759"/>
    </source>
</evidence>
<dbReference type="OrthoDB" id="441446at2759"/>
<evidence type="ECO:0000256" key="1">
    <source>
        <dbReference type="ARBA" id="ARBA00009547"/>
    </source>
</evidence>
<dbReference type="GO" id="GO:0003676">
    <property type="term" value="F:nucleic acid binding"/>
    <property type="evidence" value="ECO:0007669"/>
    <property type="project" value="InterPro"/>
</dbReference>
<sequence>MRCHWPVLILLSAPQLTRGWGDVGHRTVAYLAEQYLDDEGSKLIKDLLLNNGSDISDAAVWPDTIKWKRPETRPWHFIDANHPPKSCGVSYETDCGNGGCIISALEEMTHKALDLTLDKVSQAESLRFILHFLGDIHQPLHVEGAYKGGNGILVHFGRRRSHENLHSVWDTDIPHKINGIAHNIKHNDEREAAKRWAGRLAQSDLSRSLRGEECTDVSRAVECAMVWARETNRLNCEFVLKRGVEWLEENDLGGNYYDGAVPIVEAQVYKAGVRLAGWLNALAAERAARGDFVRVDL</sequence>
<dbReference type="InterPro" id="IPR008947">
    <property type="entry name" value="PLipase_C/P1_nuclease_dom_sf"/>
</dbReference>
<evidence type="ECO:0000256" key="3">
    <source>
        <dbReference type="ARBA" id="ARBA00022723"/>
    </source>
</evidence>
<dbReference type="InterPro" id="IPR003154">
    <property type="entry name" value="S1/P1nuclease"/>
</dbReference>
<evidence type="ECO:0000256" key="2">
    <source>
        <dbReference type="ARBA" id="ARBA00022722"/>
    </source>
</evidence>
<dbReference type="GO" id="GO:0046872">
    <property type="term" value="F:metal ion binding"/>
    <property type="evidence" value="ECO:0007669"/>
    <property type="project" value="UniProtKB-KW"/>
</dbReference>
<keyword evidence="2" id="KW-0540">Nuclease</keyword>
<evidence type="ECO:0000256" key="7">
    <source>
        <dbReference type="ARBA" id="ARBA00023180"/>
    </source>
</evidence>
<keyword evidence="8" id="KW-0732">Signal</keyword>
<keyword evidence="7" id="KW-0325">Glycoprotein</keyword>
<dbReference type="AlphaFoldDB" id="A0A5N7CCE5"/>
<organism evidence="9">
    <name type="scientific">Petromyces alliaceus</name>
    <name type="common">Aspergillus alliaceus</name>
    <dbReference type="NCBI Taxonomy" id="209559"/>
    <lineage>
        <taxon>Eukaryota</taxon>
        <taxon>Fungi</taxon>
        <taxon>Dikarya</taxon>
        <taxon>Ascomycota</taxon>
        <taxon>Pezizomycotina</taxon>
        <taxon>Eurotiomycetes</taxon>
        <taxon>Eurotiomycetidae</taxon>
        <taxon>Eurotiales</taxon>
        <taxon>Aspergillaceae</taxon>
        <taxon>Aspergillus</taxon>
        <taxon>Aspergillus subgen. Circumdati</taxon>
    </lineage>
</organism>